<dbReference type="AlphaFoldDB" id="A0A1S2P3R2"/>
<keyword evidence="2" id="KW-1185">Reference proteome</keyword>
<dbReference type="Proteomes" id="UP000179935">
    <property type="component" value="Unassembled WGS sequence"/>
</dbReference>
<reference evidence="1 2" key="1">
    <citation type="submission" date="2016-10" db="EMBL/GenBank/DDBJ databases">
        <title>Genome sequence of Streptomyces sp. MUSC 93.</title>
        <authorList>
            <person name="Lee L.-H."/>
            <person name="Ser H.-L."/>
            <person name="Law J.W.-F."/>
        </authorList>
    </citation>
    <scope>NUCLEOTIDE SEQUENCE [LARGE SCALE GENOMIC DNA]</scope>
    <source>
        <strain evidence="1 2">MUSC 93</strain>
    </source>
</reference>
<organism evidence="1 2">
    <name type="scientific">Streptomyces colonosanans</name>
    <dbReference type="NCBI Taxonomy" id="1428652"/>
    <lineage>
        <taxon>Bacteria</taxon>
        <taxon>Bacillati</taxon>
        <taxon>Actinomycetota</taxon>
        <taxon>Actinomycetes</taxon>
        <taxon>Kitasatosporales</taxon>
        <taxon>Streptomycetaceae</taxon>
        <taxon>Streptomyces</taxon>
    </lineage>
</organism>
<comment type="caution">
    <text evidence="1">The sequence shown here is derived from an EMBL/GenBank/DDBJ whole genome shotgun (WGS) entry which is preliminary data.</text>
</comment>
<accession>A0A1S2P3R2</accession>
<sequence length="168" mass="18320">MTISTPRNPLAGTVYTVTLRGVRCVRLSVLSARSIDNRERSDTDALLLRVIHCDSCGGRMYLNKQDSRDTFFNGETANNPKSFGGLRKRLAGSQVLPADMPVIGNGTTDTYAFFDKLEELVDHAPGLDGSNGAIYTNALGFGKIRAAARRVGGVKQAREDLTRKEVTR</sequence>
<dbReference type="OrthoDB" id="3514784at2"/>
<dbReference type="EMBL" id="MLYP01000059">
    <property type="protein sequence ID" value="OIJ88065.1"/>
    <property type="molecule type" value="Genomic_DNA"/>
</dbReference>
<evidence type="ECO:0000313" key="2">
    <source>
        <dbReference type="Proteomes" id="UP000179935"/>
    </source>
</evidence>
<dbReference type="RefSeq" id="WP_071368352.1">
    <property type="nucleotide sequence ID" value="NZ_MLYP01000059.1"/>
</dbReference>
<evidence type="ECO:0000313" key="1">
    <source>
        <dbReference type="EMBL" id="OIJ88065.1"/>
    </source>
</evidence>
<proteinExistence type="predicted"/>
<name>A0A1S2P3R2_9ACTN</name>
<gene>
    <name evidence="1" type="ORF">BIV24_23200</name>
</gene>
<protein>
    <submittedName>
        <fullName evidence="1">Uncharacterized protein</fullName>
    </submittedName>
</protein>